<protein>
    <submittedName>
        <fullName evidence="2">Secreted RxLR effector protein 161-like</fullName>
    </submittedName>
</protein>
<reference evidence="2" key="2">
    <citation type="submission" date="2025-08" db="UniProtKB">
        <authorList>
            <consortium name="RefSeq"/>
        </authorList>
    </citation>
    <scope>IDENTIFICATION</scope>
    <source>
        <tissue evidence="2">Leaf</tissue>
    </source>
</reference>
<name>A0AC58S3V7_TOBAC</name>
<reference evidence="1" key="1">
    <citation type="journal article" date="2014" name="Nat. Commun.">
        <title>The tobacco genome sequence and its comparison with those of tomato and potato.</title>
        <authorList>
            <person name="Sierro N."/>
            <person name="Battey J.N."/>
            <person name="Ouadi S."/>
            <person name="Bakaher N."/>
            <person name="Bovet L."/>
            <person name="Willig A."/>
            <person name="Goepfert S."/>
            <person name="Peitsch M.C."/>
            <person name="Ivanov N.V."/>
        </authorList>
    </citation>
    <scope>NUCLEOTIDE SEQUENCE [LARGE SCALE GENOMIC DNA]</scope>
</reference>
<dbReference type="RefSeq" id="XP_075079667.1">
    <property type="nucleotide sequence ID" value="XM_075223566.1"/>
</dbReference>
<dbReference type="Proteomes" id="UP000790787">
    <property type="component" value="Chromosome 10"/>
</dbReference>
<organism evidence="1 2">
    <name type="scientific">Nicotiana tabacum</name>
    <name type="common">Common tobacco</name>
    <dbReference type="NCBI Taxonomy" id="4097"/>
    <lineage>
        <taxon>Eukaryota</taxon>
        <taxon>Viridiplantae</taxon>
        <taxon>Streptophyta</taxon>
        <taxon>Embryophyta</taxon>
        <taxon>Tracheophyta</taxon>
        <taxon>Spermatophyta</taxon>
        <taxon>Magnoliopsida</taxon>
        <taxon>eudicotyledons</taxon>
        <taxon>Gunneridae</taxon>
        <taxon>Pentapetalae</taxon>
        <taxon>asterids</taxon>
        <taxon>lamiids</taxon>
        <taxon>Solanales</taxon>
        <taxon>Solanaceae</taxon>
        <taxon>Nicotianoideae</taxon>
        <taxon>Nicotianeae</taxon>
        <taxon>Nicotiana</taxon>
    </lineage>
</organism>
<evidence type="ECO:0000313" key="2">
    <source>
        <dbReference type="RefSeq" id="XP_075079667.1"/>
    </source>
</evidence>
<sequence>MYRGIIGSLLHLTSSRPNTIFSVGLCAMFQSNPKKSHLKAAKRILRYLKGTQDLGLYYPSGDNFDLIGYADVDYVGYLMDRKSTSGMAHFLGSCLISWGKRKQNSMALSTAKAEYVQLEAFGVFSDCVTLLCDNTSALSMEKNPVQYKRTKHIDVRHHFLRDNVEKGLICMKFCST</sequence>
<keyword evidence="1" id="KW-1185">Reference proteome</keyword>
<proteinExistence type="predicted"/>
<evidence type="ECO:0000313" key="1">
    <source>
        <dbReference type="Proteomes" id="UP000790787"/>
    </source>
</evidence>
<accession>A0AC58S3V7</accession>
<gene>
    <name evidence="2" type="primary">LOC142164823</name>
</gene>